<dbReference type="InterPro" id="IPR043920">
    <property type="entry name" value="DUF5757"/>
</dbReference>
<evidence type="ECO:0000313" key="2">
    <source>
        <dbReference type="Proteomes" id="UP000236316"/>
    </source>
</evidence>
<dbReference type="Pfam" id="PF19061">
    <property type="entry name" value="DUF5757"/>
    <property type="match status" value="1"/>
</dbReference>
<dbReference type="KEGG" id="vg:35381754"/>
<dbReference type="Proteomes" id="UP000236316">
    <property type="component" value="Segment"/>
</dbReference>
<dbReference type="GeneID" id="35381754"/>
<evidence type="ECO:0000313" key="1">
    <source>
        <dbReference type="EMBL" id="SNW62995.1"/>
    </source>
</evidence>
<name>A0A2I2L618_9VIRU</name>
<organism evidence="1">
    <name type="scientific">Orpheovirus IHUMI-LCC2</name>
    <dbReference type="NCBI Taxonomy" id="2023057"/>
    <lineage>
        <taxon>Viruses</taxon>
        <taxon>Varidnaviria</taxon>
        <taxon>Bamfordvirae</taxon>
        <taxon>Nucleocytoviricota</taxon>
        <taxon>Megaviricetes</taxon>
        <taxon>Pimascovirales</taxon>
        <taxon>Ocovirineae</taxon>
        <taxon>Orpheoviridae</taxon>
        <taxon>Alphaorpheovirus</taxon>
        <taxon>Alphaorpheovirus massiliense</taxon>
    </lineage>
</organism>
<protein>
    <submittedName>
        <fullName evidence="1">VETF-like early transcription factor large subunit</fullName>
    </submittedName>
</protein>
<keyword evidence="2" id="KW-1185">Reference proteome</keyword>
<proteinExistence type="predicted"/>
<gene>
    <name evidence="1" type="ORF">ORPV_1091</name>
</gene>
<accession>A0A2I2L618</accession>
<reference evidence="1" key="1">
    <citation type="submission" date="2017-08" db="EMBL/GenBank/DDBJ databases">
        <authorList>
            <consortium name="Urmite Genomes"/>
        </authorList>
    </citation>
    <scope>NUCLEOTIDE SEQUENCE [LARGE SCALE GENOMIC DNA]</scope>
    <source>
        <strain evidence="1">IHUMI-LCC2</strain>
    </source>
</reference>
<dbReference type="EMBL" id="LT906555">
    <property type="protein sequence ID" value="SNW62995.1"/>
    <property type="molecule type" value="Genomic_DNA"/>
</dbReference>
<dbReference type="RefSeq" id="YP_009449297.1">
    <property type="nucleotide sequence ID" value="NC_036594.1"/>
</dbReference>
<sequence length="1327" mass="151628">MLNKFDNDVTRLYKFAVINKTLPRYVLRQVNEDTGETTYYLLLDYLTNRISDPSFDISTELDIIKQSYYTDDRLSPYNLLLFFINKIPGSNSPRFLQQINKTLLETNTIPTADLIPQQLPGIINGWIDDYNNEFRKSEYAINSINTIQNSLDQISPLYTSPFTITHTTQVFNPTLLQPPTTSQSPSINLETYKIEIFDRLLVSYEVPYIQYNTPSGDRLFKLFKGDTQYPAPKYDLFVPTTESTFNAKDTIYIIIWKEEDESKKLTRESYTKVLYNLSLNKVEIQLPVGDEKELIISRLKSFLQPVINLGEGREVRLGGYFYIYNCEVDEYSLLHAIMNDKLFSTYLYVEESIKPYAEKKRLGLHFKSLPKVDLFEKQDVSKSSVSVTLFQNYSLANEKYNVKVYRLNGLPVLPNVPGAEEVINKGYTWPERTPVLQMTINKADNQQVTGQFIEIISRLLSYYTNPIMVGAPSLKTQIQNTYSSLIPGLYSSTGVEKGKLRSKKAMESTRLQRLQQIAPELFPSNYGRICQGSGSQPEIISDAEVEAWQAQTFTKRGVTQNRQVLQFPIDVQAKLDKKPTGHYNIVCPNDSNPYPGVKINDGSRLKNADIYPVVPCCMYDDHIGKEVKNSVYYRFFTLRESIDQISKTKQQDIIRGNKLLNPGSIGILPTAISDLTSAYKGSGIEAHMVRYGVIRSPNSFIHSLLVCKIDQNYLSLPTDEAKEEYAKGIRRFVYNNTHPNLYRQEMYDYTDKDIRDYISGEEFLDPSLAYRGFEEWMGCNIFVFTAKSNTATKTRATNGKNGNGTQEYLGYIELPRYKIFHSRYYRPDRPTILLFKHMGSESDGLKYPQCEIIADQVSEGKWDFSYRESMTKLVYYALKVASREISWNVDNNDIIARDTPYSRVRLLDVVPKSLVPASQLIDPLGKCRAIAFRGPGFNVLISTIPSMPENLPTLLSTEIRLPIGSLNTVLNGASANYITKNIDGEVDGVWYGALDIPNAFYIPIVPTSSAPSSISSLPLGPNNPLFTTGRDPINRYRKLRRVLDIFLQVVYYLYMLDHNSNNGIEFINRYGYINNENIDSLDMYSFVGIERLLPTEEQLLRGGGVDIVSAAMLYLSNTPFKSMFINVQGNIKILFHSYDLAKKVANKLRRDPNGIVPVEIVGLYSMEEDFRQDSSTAIFLDDYDMREWLRTVEHPVFQNMIIKPKLDLSYAILEDPYLYKDQQGIIYIVQNVQKGNMLKALQVSENWYQDRINTGYYTEEYDINLSYDPGMSGVPPHLVFGISPDGTLTVSSINNPNSYPQEDLLLIMQYARGNYAAMLPIYIPPSQ</sequence>